<comment type="caution">
    <text evidence="2">The sequence shown here is derived from an EMBL/GenBank/DDBJ whole genome shotgun (WGS) entry which is preliminary data.</text>
</comment>
<dbReference type="EMBL" id="JAOYFB010000003">
    <property type="protein sequence ID" value="KAK4011095.1"/>
    <property type="molecule type" value="Genomic_DNA"/>
</dbReference>
<dbReference type="Proteomes" id="UP001234178">
    <property type="component" value="Unassembled WGS sequence"/>
</dbReference>
<evidence type="ECO:0000256" key="1">
    <source>
        <dbReference type="SAM" id="MobiDB-lite"/>
    </source>
</evidence>
<protein>
    <submittedName>
        <fullName evidence="2">Uncharacterized protein</fullName>
    </submittedName>
</protein>
<proteinExistence type="predicted"/>
<feature type="region of interest" description="Disordered" evidence="1">
    <location>
        <begin position="83"/>
        <end position="145"/>
    </location>
</feature>
<accession>A0ABQ9ZEX5</accession>
<evidence type="ECO:0000313" key="2">
    <source>
        <dbReference type="EMBL" id="KAK4011095.1"/>
    </source>
</evidence>
<evidence type="ECO:0000313" key="3">
    <source>
        <dbReference type="Proteomes" id="UP001234178"/>
    </source>
</evidence>
<organism evidence="2 3">
    <name type="scientific">Daphnia magna</name>
    <dbReference type="NCBI Taxonomy" id="35525"/>
    <lineage>
        <taxon>Eukaryota</taxon>
        <taxon>Metazoa</taxon>
        <taxon>Ecdysozoa</taxon>
        <taxon>Arthropoda</taxon>
        <taxon>Crustacea</taxon>
        <taxon>Branchiopoda</taxon>
        <taxon>Diplostraca</taxon>
        <taxon>Cladocera</taxon>
        <taxon>Anomopoda</taxon>
        <taxon>Daphniidae</taxon>
        <taxon>Daphnia</taxon>
    </lineage>
</organism>
<feature type="compositionally biased region" description="Basic and acidic residues" evidence="1">
    <location>
        <begin position="110"/>
        <end position="135"/>
    </location>
</feature>
<reference evidence="2 3" key="1">
    <citation type="journal article" date="2023" name="Nucleic Acids Res.">
        <title>The hologenome of Daphnia magna reveals possible DNA methylation and microbiome-mediated evolution of the host genome.</title>
        <authorList>
            <person name="Chaturvedi A."/>
            <person name="Li X."/>
            <person name="Dhandapani V."/>
            <person name="Marshall H."/>
            <person name="Kissane S."/>
            <person name="Cuenca-Cambronero M."/>
            <person name="Asole G."/>
            <person name="Calvet F."/>
            <person name="Ruiz-Romero M."/>
            <person name="Marangio P."/>
            <person name="Guigo R."/>
            <person name="Rago D."/>
            <person name="Mirbahai L."/>
            <person name="Eastwood N."/>
            <person name="Colbourne J.K."/>
            <person name="Zhou J."/>
            <person name="Mallon E."/>
            <person name="Orsini L."/>
        </authorList>
    </citation>
    <scope>NUCLEOTIDE SEQUENCE [LARGE SCALE GENOMIC DNA]</scope>
    <source>
        <strain evidence="2">LRV0_1</strain>
    </source>
</reference>
<name>A0ABQ9ZEX5_9CRUS</name>
<gene>
    <name evidence="2" type="ORF">OUZ56_020214</name>
</gene>
<keyword evidence="3" id="KW-1185">Reference proteome</keyword>
<sequence>MYMVCPVLVPAIVTTQRSAEGHRGLKCVHTKLNIHPSETTNDQPVQGNELSLQSHLLFVTRCSIKANAFWPVLVCHVGSAPNHRQVTSAQSRAERALSLSEKGARSRFSLSDEREPLNLKKRELELERRPAERLARTRTPSISQQ</sequence>